<dbReference type="PANTHER" id="PTHR22961">
    <property type="entry name" value="SER/THR PROTEIN KINASE-TRB"/>
    <property type="match status" value="1"/>
</dbReference>
<name>A0AAW0W7L0_CHEQU</name>
<proteinExistence type="inferred from homology"/>
<dbReference type="InterPro" id="IPR011009">
    <property type="entry name" value="Kinase-like_dom_sf"/>
</dbReference>
<dbReference type="GO" id="GO:0004672">
    <property type="term" value="F:protein kinase activity"/>
    <property type="evidence" value="ECO:0007669"/>
    <property type="project" value="InterPro"/>
</dbReference>
<sequence length="380" mass="41733">MMNEVQEYARHGPRLPPLLARHKALPDLCPAVETNTAHTTQKDEVGPPVPSVVVRGGTGTTTGGALSPTATPGAAPTFPAVPTLVGGKYLLTRPVDHSACHATHIHTHQSLLVKTLDGRAAHDLVAHHALMGGCEGVRSPLEMVVSACRRRAWVVFPAHHGDLHSYVRVRRRLREVEAQRLFTKVAATVAACHDAGLVLRDLKLRKFVFTDPDRQQLELESLEDSVLVGDEDWLQDKHGCPAYVAPEILTSSSYSGRAADMWGLGVMLYTMLVGRYPFHDSDTSSLFAKIRCGEFKVPEWVSSRARHLITALLQRDPARRLAVQDVLSHPWLTRPPRDHPLRDPTDHTVPTMFVQPSSHLSQSPKTTATTSTHSPSLFGL</sequence>
<dbReference type="SUPFAM" id="SSF56112">
    <property type="entry name" value="Protein kinase-like (PK-like)"/>
    <property type="match status" value="1"/>
</dbReference>
<reference evidence="4 5" key="1">
    <citation type="journal article" date="2024" name="BMC Genomics">
        <title>Genome assembly of redclaw crayfish (Cherax quadricarinatus) provides insights into its immune adaptation and hypoxia tolerance.</title>
        <authorList>
            <person name="Liu Z."/>
            <person name="Zheng J."/>
            <person name="Li H."/>
            <person name="Fang K."/>
            <person name="Wang S."/>
            <person name="He J."/>
            <person name="Zhou D."/>
            <person name="Weng S."/>
            <person name="Chi M."/>
            <person name="Gu Z."/>
            <person name="He J."/>
            <person name="Li F."/>
            <person name="Wang M."/>
        </authorList>
    </citation>
    <scope>NUCLEOTIDE SEQUENCE [LARGE SCALE GENOMIC DNA]</scope>
    <source>
        <strain evidence="4">ZL_2023a</strain>
    </source>
</reference>
<feature type="region of interest" description="Disordered" evidence="2">
    <location>
        <begin position="37"/>
        <end position="75"/>
    </location>
</feature>
<comment type="similarity">
    <text evidence="1">Belongs to the protein kinase superfamily. CAMK Ser/Thr protein kinase family. Tribbles subfamily.</text>
</comment>
<dbReference type="SMART" id="SM00220">
    <property type="entry name" value="S_TKc"/>
    <property type="match status" value="1"/>
</dbReference>
<feature type="compositionally biased region" description="Polar residues" evidence="2">
    <location>
        <begin position="354"/>
        <end position="380"/>
    </location>
</feature>
<evidence type="ECO:0000313" key="4">
    <source>
        <dbReference type="EMBL" id="KAK8725387.1"/>
    </source>
</evidence>
<gene>
    <name evidence="4" type="ORF">OTU49_010836</name>
</gene>
<dbReference type="Pfam" id="PF00069">
    <property type="entry name" value="Pkinase"/>
    <property type="match status" value="1"/>
</dbReference>
<dbReference type="FunFam" id="1.10.510.10:FF:000153">
    <property type="entry name" value="Tribbles homolog 2"/>
    <property type="match status" value="1"/>
</dbReference>
<dbReference type="Gene3D" id="3.30.200.20">
    <property type="entry name" value="Phosphorylase Kinase, domain 1"/>
    <property type="match status" value="1"/>
</dbReference>
<dbReference type="InterPro" id="IPR024104">
    <property type="entry name" value="Tribbles/Ser_Thr_kinase_40"/>
</dbReference>
<organism evidence="4 5">
    <name type="scientific">Cherax quadricarinatus</name>
    <name type="common">Australian red claw crayfish</name>
    <dbReference type="NCBI Taxonomy" id="27406"/>
    <lineage>
        <taxon>Eukaryota</taxon>
        <taxon>Metazoa</taxon>
        <taxon>Ecdysozoa</taxon>
        <taxon>Arthropoda</taxon>
        <taxon>Crustacea</taxon>
        <taxon>Multicrustacea</taxon>
        <taxon>Malacostraca</taxon>
        <taxon>Eumalacostraca</taxon>
        <taxon>Eucarida</taxon>
        <taxon>Decapoda</taxon>
        <taxon>Pleocyemata</taxon>
        <taxon>Astacidea</taxon>
        <taxon>Parastacoidea</taxon>
        <taxon>Parastacidae</taxon>
        <taxon>Cherax</taxon>
    </lineage>
</organism>
<dbReference type="InterPro" id="IPR000719">
    <property type="entry name" value="Prot_kinase_dom"/>
</dbReference>
<evidence type="ECO:0000256" key="1">
    <source>
        <dbReference type="ARBA" id="ARBA00038180"/>
    </source>
</evidence>
<evidence type="ECO:0000259" key="3">
    <source>
        <dbReference type="PROSITE" id="PS50011"/>
    </source>
</evidence>
<evidence type="ECO:0000256" key="2">
    <source>
        <dbReference type="SAM" id="MobiDB-lite"/>
    </source>
</evidence>
<dbReference type="Gene3D" id="1.10.510.10">
    <property type="entry name" value="Transferase(Phosphotransferase) domain 1"/>
    <property type="match status" value="1"/>
</dbReference>
<dbReference type="GO" id="GO:0031434">
    <property type="term" value="F:mitogen-activated protein kinase kinase binding"/>
    <property type="evidence" value="ECO:0007669"/>
    <property type="project" value="TreeGrafter"/>
</dbReference>
<dbReference type="PANTHER" id="PTHR22961:SF13">
    <property type="entry name" value="TRIBBLES"/>
    <property type="match status" value="1"/>
</dbReference>
<protein>
    <recommendedName>
        <fullName evidence="3">Protein kinase domain-containing protein</fullName>
    </recommendedName>
</protein>
<evidence type="ECO:0000313" key="5">
    <source>
        <dbReference type="Proteomes" id="UP001445076"/>
    </source>
</evidence>
<dbReference type="PROSITE" id="PS50011">
    <property type="entry name" value="PROTEIN_KINASE_DOM"/>
    <property type="match status" value="1"/>
</dbReference>
<dbReference type="EMBL" id="JARKIK010000083">
    <property type="protein sequence ID" value="KAK8725387.1"/>
    <property type="molecule type" value="Genomic_DNA"/>
</dbReference>
<feature type="region of interest" description="Disordered" evidence="2">
    <location>
        <begin position="333"/>
        <end position="380"/>
    </location>
</feature>
<accession>A0AAW0W7L0</accession>
<dbReference type="GO" id="GO:0005634">
    <property type="term" value="C:nucleus"/>
    <property type="evidence" value="ECO:0007669"/>
    <property type="project" value="TreeGrafter"/>
</dbReference>
<feature type="compositionally biased region" description="Low complexity" evidence="2">
    <location>
        <begin position="63"/>
        <end position="75"/>
    </location>
</feature>
<dbReference type="AlphaFoldDB" id="A0AAW0W7L0"/>
<feature type="domain" description="Protein kinase" evidence="3">
    <location>
        <begin position="47"/>
        <end position="332"/>
    </location>
</feature>
<feature type="compositionally biased region" description="Basic and acidic residues" evidence="2">
    <location>
        <begin position="335"/>
        <end position="346"/>
    </location>
</feature>
<comment type="caution">
    <text evidence="4">The sequence shown here is derived from an EMBL/GenBank/DDBJ whole genome shotgun (WGS) entry which is preliminary data.</text>
</comment>
<dbReference type="GO" id="GO:0032436">
    <property type="term" value="P:positive regulation of proteasomal ubiquitin-dependent protein catabolic process"/>
    <property type="evidence" value="ECO:0007669"/>
    <property type="project" value="TreeGrafter"/>
</dbReference>
<keyword evidence="5" id="KW-1185">Reference proteome</keyword>
<dbReference type="Proteomes" id="UP001445076">
    <property type="component" value="Unassembled WGS sequence"/>
</dbReference>
<dbReference type="GO" id="GO:0005524">
    <property type="term" value="F:ATP binding"/>
    <property type="evidence" value="ECO:0007669"/>
    <property type="project" value="InterPro"/>
</dbReference>